<dbReference type="AlphaFoldDB" id="A0A6G0ZCQ7"/>
<organism evidence="1 2">
    <name type="scientific">Aphis craccivora</name>
    <name type="common">Cowpea aphid</name>
    <dbReference type="NCBI Taxonomy" id="307492"/>
    <lineage>
        <taxon>Eukaryota</taxon>
        <taxon>Metazoa</taxon>
        <taxon>Ecdysozoa</taxon>
        <taxon>Arthropoda</taxon>
        <taxon>Hexapoda</taxon>
        <taxon>Insecta</taxon>
        <taxon>Pterygota</taxon>
        <taxon>Neoptera</taxon>
        <taxon>Paraneoptera</taxon>
        <taxon>Hemiptera</taxon>
        <taxon>Sternorrhyncha</taxon>
        <taxon>Aphidomorpha</taxon>
        <taxon>Aphidoidea</taxon>
        <taxon>Aphididae</taxon>
        <taxon>Aphidini</taxon>
        <taxon>Aphis</taxon>
        <taxon>Aphis</taxon>
    </lineage>
</organism>
<accession>A0A6G0ZCQ7</accession>
<sequence>MKYLSGAFSPDSLLGDNNGVAREGMFKPPPLALKKFFVNCYTYVQPGYSNCNYYLKGNGQIALELKNGNIMVELHLGSKKVFPQNYHAFEVYNYKKMIEMKKKCNLAKISAIRPYPLYHSWTIYFRGEQKKSKYTNKRLETISSEIKPQNTEFEFVIN</sequence>
<proteinExistence type="predicted"/>
<evidence type="ECO:0000313" key="1">
    <source>
        <dbReference type="EMBL" id="KAF0768524.1"/>
    </source>
</evidence>
<evidence type="ECO:0000313" key="2">
    <source>
        <dbReference type="Proteomes" id="UP000478052"/>
    </source>
</evidence>
<name>A0A6G0ZCQ7_APHCR</name>
<protein>
    <submittedName>
        <fullName evidence="1">Uncharacterized protein</fullName>
    </submittedName>
</protein>
<dbReference type="EMBL" id="VUJU01000755">
    <property type="protein sequence ID" value="KAF0768524.1"/>
    <property type="molecule type" value="Genomic_DNA"/>
</dbReference>
<comment type="caution">
    <text evidence="1">The sequence shown here is derived from an EMBL/GenBank/DDBJ whole genome shotgun (WGS) entry which is preliminary data.</text>
</comment>
<gene>
    <name evidence="1" type="ORF">FWK35_00001795</name>
</gene>
<keyword evidence="2" id="KW-1185">Reference proteome</keyword>
<reference evidence="1 2" key="1">
    <citation type="submission" date="2019-08" db="EMBL/GenBank/DDBJ databases">
        <title>Whole genome of Aphis craccivora.</title>
        <authorList>
            <person name="Voronova N.V."/>
            <person name="Shulinski R.S."/>
            <person name="Bandarenka Y.V."/>
            <person name="Zhorov D.G."/>
            <person name="Warner D."/>
        </authorList>
    </citation>
    <scope>NUCLEOTIDE SEQUENCE [LARGE SCALE GENOMIC DNA]</scope>
    <source>
        <strain evidence="1">180601</strain>
        <tissue evidence="1">Whole Body</tissue>
    </source>
</reference>
<dbReference type="Proteomes" id="UP000478052">
    <property type="component" value="Unassembled WGS sequence"/>
</dbReference>